<sequence>MGKKSRKSKTSGPAVLAESNHNETESLNSSIDDNSAIYYPSDGPSDVEMLQTTSQSLQTKLDQLTELGLAGDKKGFVSQFVPLDLSPIDAAGYLKDLTTAPEAEGQWRNLISEISAIRCGKGVDRIEGDQVSKAVFHFIHPLLEKCDREVSFACKEGEWRAEA</sequence>
<evidence type="ECO:0000256" key="1">
    <source>
        <dbReference type="SAM" id="MobiDB-lite"/>
    </source>
</evidence>
<proteinExistence type="predicted"/>
<reference evidence="2" key="1">
    <citation type="submission" date="2021-01" db="EMBL/GenBank/DDBJ databases">
        <authorList>
            <person name="Corre E."/>
            <person name="Pelletier E."/>
            <person name="Niang G."/>
            <person name="Scheremetjew M."/>
            <person name="Finn R."/>
            <person name="Kale V."/>
            <person name="Holt S."/>
            <person name="Cochrane G."/>
            <person name="Meng A."/>
            <person name="Brown T."/>
            <person name="Cohen L."/>
        </authorList>
    </citation>
    <scope>NUCLEOTIDE SEQUENCE</scope>
    <source>
        <strain evidence="2">CCAP1064/1</strain>
    </source>
</reference>
<evidence type="ECO:0000313" key="2">
    <source>
        <dbReference type="EMBL" id="CAD8415128.1"/>
    </source>
</evidence>
<name>A0A7S0C7A3_9STRA</name>
<gene>
    <name evidence="2" type="ORF">PINE0816_LOCUS11263</name>
</gene>
<dbReference type="AlphaFoldDB" id="A0A7S0C7A3"/>
<accession>A0A7S0C7A3</accession>
<dbReference type="EMBL" id="HBEL01024100">
    <property type="protein sequence ID" value="CAD8415128.1"/>
    <property type="molecule type" value="Transcribed_RNA"/>
</dbReference>
<organism evidence="2">
    <name type="scientific">Proboscia inermis</name>
    <dbReference type="NCBI Taxonomy" id="420281"/>
    <lineage>
        <taxon>Eukaryota</taxon>
        <taxon>Sar</taxon>
        <taxon>Stramenopiles</taxon>
        <taxon>Ochrophyta</taxon>
        <taxon>Bacillariophyta</taxon>
        <taxon>Coscinodiscophyceae</taxon>
        <taxon>Rhizosoleniophycidae</taxon>
        <taxon>Rhizosoleniales</taxon>
        <taxon>Rhizosoleniaceae</taxon>
        <taxon>Proboscia</taxon>
    </lineage>
</organism>
<feature type="region of interest" description="Disordered" evidence="1">
    <location>
        <begin position="1"/>
        <end position="45"/>
    </location>
</feature>
<protein>
    <submittedName>
        <fullName evidence="2">Uncharacterized protein</fullName>
    </submittedName>
</protein>